<dbReference type="KEGG" id="psco:LY89DRAFT_503857"/>
<reference evidence="2 3" key="1">
    <citation type="submission" date="2015-10" db="EMBL/GenBank/DDBJ databases">
        <title>Full genome of DAOMC 229536 Phialocephala scopiformis, a fungal endophyte of spruce producing the potent anti-insectan compound rugulosin.</title>
        <authorList>
            <consortium name="DOE Joint Genome Institute"/>
            <person name="Walker A.K."/>
            <person name="Frasz S.L."/>
            <person name="Seifert K.A."/>
            <person name="Miller J.D."/>
            <person name="Mondo S.J."/>
            <person name="Labutti K."/>
            <person name="Lipzen A."/>
            <person name="Dockter R."/>
            <person name="Kennedy M."/>
            <person name="Grigoriev I.V."/>
            <person name="Spatafora J.W."/>
        </authorList>
    </citation>
    <scope>NUCLEOTIDE SEQUENCE [LARGE SCALE GENOMIC DNA]</scope>
    <source>
        <strain evidence="2 3">CBS 120377</strain>
    </source>
</reference>
<feature type="region of interest" description="Disordered" evidence="1">
    <location>
        <begin position="130"/>
        <end position="149"/>
    </location>
</feature>
<keyword evidence="3" id="KW-1185">Reference proteome</keyword>
<evidence type="ECO:0000313" key="2">
    <source>
        <dbReference type="EMBL" id="KUJ18741.1"/>
    </source>
</evidence>
<evidence type="ECO:0000313" key="3">
    <source>
        <dbReference type="Proteomes" id="UP000070700"/>
    </source>
</evidence>
<dbReference type="Proteomes" id="UP000070700">
    <property type="component" value="Unassembled WGS sequence"/>
</dbReference>
<organism evidence="2 3">
    <name type="scientific">Mollisia scopiformis</name>
    <name type="common">Conifer needle endophyte fungus</name>
    <name type="synonym">Phialocephala scopiformis</name>
    <dbReference type="NCBI Taxonomy" id="149040"/>
    <lineage>
        <taxon>Eukaryota</taxon>
        <taxon>Fungi</taxon>
        <taxon>Dikarya</taxon>
        <taxon>Ascomycota</taxon>
        <taxon>Pezizomycotina</taxon>
        <taxon>Leotiomycetes</taxon>
        <taxon>Helotiales</taxon>
        <taxon>Mollisiaceae</taxon>
        <taxon>Mollisia</taxon>
    </lineage>
</organism>
<accession>A0A194XF14</accession>
<protein>
    <submittedName>
        <fullName evidence="2">Uncharacterized protein</fullName>
    </submittedName>
</protein>
<dbReference type="RefSeq" id="XP_018073096.1">
    <property type="nucleotide sequence ID" value="XM_018207990.1"/>
</dbReference>
<name>A0A194XF14_MOLSC</name>
<gene>
    <name evidence="2" type="ORF">LY89DRAFT_503857</name>
</gene>
<evidence type="ECO:0000256" key="1">
    <source>
        <dbReference type="SAM" id="MobiDB-lite"/>
    </source>
</evidence>
<proteinExistence type="predicted"/>
<dbReference type="EMBL" id="KQ947412">
    <property type="protein sequence ID" value="KUJ18741.1"/>
    <property type="molecule type" value="Genomic_DNA"/>
</dbReference>
<dbReference type="AlphaFoldDB" id="A0A194XF14"/>
<dbReference type="InParanoid" id="A0A194XF14"/>
<sequence length="149" mass="17054">MRASAGPRNPWCYTAQHSIKLKQRPDQNYISTTYPHLNKIPYQKNNKTLSSSFIPEGRLPFFCGQRHVGIERFGRTAHANWVGAPRSDCLSTAQARELQRRTGLNGLLREVRCVFAGCLLFERTELDQRAEKTTLHPSPPRPHTTEIVR</sequence>
<dbReference type="GeneID" id="28817716"/>